<dbReference type="AlphaFoldDB" id="A0A815RTG4"/>
<dbReference type="EMBL" id="CAJNOU010005566">
    <property type="protein sequence ID" value="CAF1482223.1"/>
    <property type="molecule type" value="Genomic_DNA"/>
</dbReference>
<sequence length="73" mass="9282">MEDFIESIHEELIKYDNYLQNDLNEFNEKLNLTRKNLFNYIDRQIELLKKIKEEYKREFNYLDEENKNYESFY</sequence>
<proteinExistence type="predicted"/>
<organism evidence="1 2">
    <name type="scientific">Rotaria sordida</name>
    <dbReference type="NCBI Taxonomy" id="392033"/>
    <lineage>
        <taxon>Eukaryota</taxon>
        <taxon>Metazoa</taxon>
        <taxon>Spiralia</taxon>
        <taxon>Gnathifera</taxon>
        <taxon>Rotifera</taxon>
        <taxon>Eurotatoria</taxon>
        <taxon>Bdelloidea</taxon>
        <taxon>Philodinida</taxon>
        <taxon>Philodinidae</taxon>
        <taxon>Rotaria</taxon>
    </lineage>
</organism>
<evidence type="ECO:0000313" key="2">
    <source>
        <dbReference type="Proteomes" id="UP000663889"/>
    </source>
</evidence>
<name>A0A815RTG4_9BILA</name>
<dbReference type="Proteomes" id="UP000663889">
    <property type="component" value="Unassembled WGS sequence"/>
</dbReference>
<comment type="caution">
    <text evidence="1">The sequence shown here is derived from an EMBL/GenBank/DDBJ whole genome shotgun (WGS) entry which is preliminary data.</text>
</comment>
<evidence type="ECO:0000313" key="1">
    <source>
        <dbReference type="EMBL" id="CAF1482223.1"/>
    </source>
</evidence>
<protein>
    <submittedName>
        <fullName evidence="1">Uncharacterized protein</fullName>
    </submittedName>
</protein>
<reference evidence="1" key="1">
    <citation type="submission" date="2021-02" db="EMBL/GenBank/DDBJ databases">
        <authorList>
            <person name="Nowell W R."/>
        </authorList>
    </citation>
    <scope>NUCLEOTIDE SEQUENCE</scope>
</reference>
<gene>
    <name evidence="1" type="ORF">SEV965_LOCUS35160</name>
</gene>
<accession>A0A815RTG4</accession>